<evidence type="ECO:0000313" key="2">
    <source>
        <dbReference type="Proteomes" id="UP000183997"/>
    </source>
</evidence>
<dbReference type="Proteomes" id="UP000183997">
    <property type="component" value="Unassembled WGS sequence"/>
</dbReference>
<proteinExistence type="predicted"/>
<dbReference type="STRING" id="1121421.SAMN02745123_01772"/>
<sequence length="105" mass="13142">MGKVINFPLIKWPEPQQPELQPEHPMQKEIYARFMYQFLGEIGYLLEFEKWLQTKHYFDDYYLPYWETYQKHKIYGNSQEGYEKFLHEQLRQDEYEDAHSNYFDD</sequence>
<evidence type="ECO:0000313" key="1">
    <source>
        <dbReference type="EMBL" id="SHK41793.1"/>
    </source>
</evidence>
<dbReference type="RefSeq" id="WP_072913236.1">
    <property type="nucleotide sequence ID" value="NZ_FRAR01000013.1"/>
</dbReference>
<protein>
    <submittedName>
        <fullName evidence="1">Uncharacterized protein</fullName>
    </submittedName>
</protein>
<name>A0A1M6SAJ2_9FIRM</name>
<organism evidence="1 2">
    <name type="scientific">Desulforamulus aeronauticus DSM 10349</name>
    <dbReference type="NCBI Taxonomy" id="1121421"/>
    <lineage>
        <taxon>Bacteria</taxon>
        <taxon>Bacillati</taxon>
        <taxon>Bacillota</taxon>
        <taxon>Clostridia</taxon>
        <taxon>Eubacteriales</taxon>
        <taxon>Peptococcaceae</taxon>
        <taxon>Desulforamulus</taxon>
    </lineage>
</organism>
<reference evidence="2" key="1">
    <citation type="submission" date="2016-11" db="EMBL/GenBank/DDBJ databases">
        <authorList>
            <person name="Varghese N."/>
            <person name="Submissions S."/>
        </authorList>
    </citation>
    <scope>NUCLEOTIDE SEQUENCE [LARGE SCALE GENOMIC DNA]</scope>
    <source>
        <strain evidence="2">DSM 10349</strain>
    </source>
</reference>
<gene>
    <name evidence="1" type="ORF">SAMN02745123_01772</name>
</gene>
<dbReference type="EMBL" id="FRAR01000013">
    <property type="protein sequence ID" value="SHK41793.1"/>
    <property type="molecule type" value="Genomic_DNA"/>
</dbReference>
<dbReference type="AlphaFoldDB" id="A0A1M6SAJ2"/>
<keyword evidence="2" id="KW-1185">Reference proteome</keyword>
<accession>A0A1M6SAJ2</accession>